<dbReference type="InterPro" id="IPR027417">
    <property type="entry name" value="P-loop_NTPase"/>
</dbReference>
<proteinExistence type="predicted"/>
<dbReference type="Proteomes" id="UP001330434">
    <property type="component" value="Chromosome"/>
</dbReference>
<feature type="coiled-coil region" evidence="4">
    <location>
        <begin position="168"/>
        <end position="195"/>
    </location>
</feature>
<dbReference type="SUPFAM" id="SSF52540">
    <property type="entry name" value="P-loop containing nucleoside triphosphate hydrolases"/>
    <property type="match status" value="2"/>
</dbReference>
<dbReference type="GO" id="GO:0005524">
    <property type="term" value="F:ATP binding"/>
    <property type="evidence" value="ECO:0007669"/>
    <property type="project" value="UniProtKB-KW"/>
</dbReference>
<accession>A0ABZ2C5F4</accession>
<name>A0ABZ2C5F4_9PROT</name>
<evidence type="ECO:0000256" key="4">
    <source>
        <dbReference type="SAM" id="Coils"/>
    </source>
</evidence>
<dbReference type="CDD" id="cd03221">
    <property type="entry name" value="ABCF_EF-3"/>
    <property type="match status" value="2"/>
</dbReference>
<dbReference type="Pfam" id="PF00005">
    <property type="entry name" value="ABC_tran"/>
    <property type="match status" value="2"/>
</dbReference>
<keyword evidence="3 6" id="KW-0067">ATP-binding</keyword>
<evidence type="ECO:0000259" key="5">
    <source>
        <dbReference type="PROSITE" id="PS50893"/>
    </source>
</evidence>
<dbReference type="InterPro" id="IPR003959">
    <property type="entry name" value="ATPase_AAA_core"/>
</dbReference>
<keyword evidence="4" id="KW-0175">Coiled coil</keyword>
<dbReference type="SMART" id="SM00382">
    <property type="entry name" value="AAA"/>
    <property type="match status" value="2"/>
</dbReference>
<protein>
    <submittedName>
        <fullName evidence="6">ABC transporter ATP-binding protein uup</fullName>
    </submittedName>
</protein>
<evidence type="ECO:0000313" key="6">
    <source>
        <dbReference type="EMBL" id="WVX67707.1"/>
    </source>
</evidence>
<reference evidence="6 7" key="1">
    <citation type="journal article" date="2024" name="Environ. Microbiol.">
        <title>Novel evolutionary insights on the interactions of the Holosporales (Alphaproteobacteria) with eukaryotic hosts from comparative genomics.</title>
        <authorList>
            <person name="Giovannini M."/>
            <person name="Petroni G."/>
            <person name="Castelli M."/>
        </authorList>
    </citation>
    <scope>NUCLEOTIDE SEQUENCE [LARGE SCALE GENOMIC DNA]</scope>
    <source>
        <strain evidence="6 7">US_Bl 15I1</strain>
    </source>
</reference>
<evidence type="ECO:0000313" key="7">
    <source>
        <dbReference type="Proteomes" id="UP001330434"/>
    </source>
</evidence>
<dbReference type="EMBL" id="CP133270">
    <property type="protein sequence ID" value="WVX67707.1"/>
    <property type="molecule type" value="Genomic_DNA"/>
</dbReference>
<dbReference type="PROSITE" id="PS00211">
    <property type="entry name" value="ABC_TRANSPORTER_1"/>
    <property type="match status" value="1"/>
</dbReference>
<dbReference type="PANTHER" id="PTHR19211">
    <property type="entry name" value="ATP-BINDING TRANSPORT PROTEIN-RELATED"/>
    <property type="match status" value="1"/>
</dbReference>
<sequence length="470" mass="52919">MSYTPILFKSLGLAFSKKICFENFNATLYEGDRIAIIGRNGAGKSTLLKMILGEILPSLGEIRMSEYLRIGYVPQIVEDHSNLSGGQRFHKAFTDALAQGPQILLLDEPTNHLDSKNRKSLMRMLSYFPGTLIIVSHDVELLNGCVNQLWHIDQERIHIFKGHYEDYLLELGHKRAHLEEELVRLNRLKREAHLSLMKEQNRGKTSRLQGEKHITQRKWPTVVSNAKANRAAETVGAKTAAIREKKAHVSESLQNLRLPEILKPKFSIKSQTGSSKVILSIQEGGVGYEEDVLKNLNLSLNSQDRLAILGANGSGKTTLIKAILNDTHVQKSGEWLVPKVADIGYLDQHYGTLIPHKTVLEIIQARRPDWSHAEARNHLNDFLFRKNEEVNATVETLSGGEKARLSLAQIAAQTPRLLILDELTNNLDVETRDHVIQVLKAYPGALMIISHDEDFLSQIGILTYYDLDEI</sequence>
<keyword evidence="1" id="KW-0677">Repeat</keyword>
<feature type="domain" description="ABC transporter" evidence="5">
    <location>
        <begin position="6"/>
        <end position="179"/>
    </location>
</feature>
<dbReference type="InterPro" id="IPR003439">
    <property type="entry name" value="ABC_transporter-like_ATP-bd"/>
</dbReference>
<dbReference type="InterPro" id="IPR050611">
    <property type="entry name" value="ABCF"/>
</dbReference>
<dbReference type="InterPro" id="IPR003593">
    <property type="entry name" value="AAA+_ATPase"/>
</dbReference>
<dbReference type="Gene3D" id="3.40.50.300">
    <property type="entry name" value="P-loop containing nucleotide triphosphate hydrolases"/>
    <property type="match status" value="3"/>
</dbReference>
<evidence type="ECO:0000256" key="1">
    <source>
        <dbReference type="ARBA" id="ARBA00022737"/>
    </source>
</evidence>
<keyword evidence="7" id="KW-1185">Reference proteome</keyword>
<evidence type="ECO:0000256" key="3">
    <source>
        <dbReference type="ARBA" id="ARBA00022840"/>
    </source>
</evidence>
<dbReference type="Pfam" id="PF13304">
    <property type="entry name" value="AAA_21"/>
    <property type="match status" value="1"/>
</dbReference>
<dbReference type="InterPro" id="IPR017871">
    <property type="entry name" value="ABC_transporter-like_CS"/>
</dbReference>
<dbReference type="RefSeq" id="WP_331256394.1">
    <property type="nucleotide sequence ID" value="NZ_CP133270.1"/>
</dbReference>
<gene>
    <name evidence="6" type="ORF">Bealeia1_01923</name>
</gene>
<keyword evidence="2" id="KW-0547">Nucleotide-binding</keyword>
<evidence type="ECO:0000256" key="2">
    <source>
        <dbReference type="ARBA" id="ARBA00022741"/>
    </source>
</evidence>
<dbReference type="PANTHER" id="PTHR19211:SF14">
    <property type="entry name" value="ATP-BINDING CASSETTE SUB-FAMILY F MEMBER 1"/>
    <property type="match status" value="1"/>
</dbReference>
<feature type="domain" description="ABC transporter" evidence="5">
    <location>
        <begin position="256"/>
        <end position="470"/>
    </location>
</feature>
<organism evidence="6 7">
    <name type="scientific">Candidatus Bealeia paramacronuclearis</name>
    <dbReference type="NCBI Taxonomy" id="1921001"/>
    <lineage>
        <taxon>Bacteria</taxon>
        <taxon>Pseudomonadati</taxon>
        <taxon>Pseudomonadota</taxon>
        <taxon>Alphaproteobacteria</taxon>
        <taxon>Holosporales</taxon>
        <taxon>Holosporaceae</taxon>
        <taxon>Candidatus Bealeia</taxon>
    </lineage>
</organism>
<dbReference type="PROSITE" id="PS50893">
    <property type="entry name" value="ABC_TRANSPORTER_2"/>
    <property type="match status" value="2"/>
</dbReference>